<dbReference type="STRING" id="1367477.N288_03975"/>
<dbReference type="AlphaFoldDB" id="U5L4Z3"/>
<dbReference type="KEGG" id="bif:N288_03975"/>
<organism evidence="1 2">
    <name type="scientific">Bacillus infantis NRRL B-14911</name>
    <dbReference type="NCBI Taxonomy" id="1367477"/>
    <lineage>
        <taxon>Bacteria</taxon>
        <taxon>Bacillati</taxon>
        <taxon>Bacillota</taxon>
        <taxon>Bacilli</taxon>
        <taxon>Bacillales</taxon>
        <taxon>Bacillaceae</taxon>
        <taxon>Bacillus</taxon>
    </lineage>
</organism>
<proteinExistence type="predicted"/>
<reference evidence="1 2" key="1">
    <citation type="submission" date="2013-07" db="EMBL/GenBank/DDBJ databases">
        <title>Complete genome sequence of Bacillus infantis NRRL B-14911 that has potential to induce cardiac disease by antigenic mimicry.</title>
        <authorList>
            <person name="Massilamany C."/>
            <person name="Smith T.P.L."/>
            <person name="Loy J.D."/>
            <person name="Barletta R."/>
            <person name="Reddy J."/>
        </authorList>
    </citation>
    <scope>NUCLEOTIDE SEQUENCE [LARGE SCALE GENOMIC DNA]</scope>
    <source>
        <strain evidence="1 2">NRRL B-14911</strain>
    </source>
</reference>
<gene>
    <name evidence="1" type="ORF">N288_03975</name>
</gene>
<evidence type="ECO:0000313" key="1">
    <source>
        <dbReference type="EMBL" id="AGX02754.1"/>
    </source>
</evidence>
<accession>U5L4Z3</accession>
<dbReference type="Proteomes" id="UP000017805">
    <property type="component" value="Chromosome"/>
</dbReference>
<sequence>MHKRFVSRHLLLAVKEVKTTAWTSFKKTIPDTKKNATSNTLNKKQAKLKSWCQNGKHKLEEGLIVVNRPRNRLDQA</sequence>
<evidence type="ECO:0000313" key="2">
    <source>
        <dbReference type="Proteomes" id="UP000017805"/>
    </source>
</evidence>
<keyword evidence="2" id="KW-1185">Reference proteome</keyword>
<protein>
    <submittedName>
        <fullName evidence="1">Uncharacterized protein</fullName>
    </submittedName>
</protein>
<dbReference type="EMBL" id="CP006643">
    <property type="protein sequence ID" value="AGX02754.1"/>
    <property type="molecule type" value="Genomic_DNA"/>
</dbReference>
<dbReference type="HOGENOM" id="CLU_2646918_0_0_9"/>
<name>U5L4Z3_9BACI</name>